<dbReference type="GO" id="GO:0016255">
    <property type="term" value="P:attachment of GPI anchor to protein"/>
    <property type="evidence" value="ECO:0007669"/>
    <property type="project" value="InterPro"/>
</dbReference>
<dbReference type="FunCoup" id="A0A7M7JX76">
    <property type="interactions" value="1200"/>
</dbReference>
<dbReference type="CTD" id="31772"/>
<dbReference type="OMA" id="NHGHYIG"/>
<accession>A0A7M7JX76</accession>
<sequence>MLTFWIPPFLLVGIVALEDRHQLPNAASGELFSEELLIKSLPSGHVYAQFCFSTSLHNPAEPLNFYRLFPMTVGELLQANAVDEFHLSLTQGKWSHENWGYPVKDRPAGALLWAWFKENPEENWKKFAAALGGITCSSLNFIDDTITAIPKYVFRPEGHLNSVNATNLRLALLPGEAVCTENLTPWLKLLPCSNAGLSQLLKATSVFSSHFISIGMDVKKTCLDNSCSHTRLLLQQYVTVVMDPTFGPRRQDWNFMILFGKTISAVCPLASKSSVLVDLTPNGVSAAMTLSPEPHRLEKADSDREFAIYDIKRLLQDHGHANIYAKFAKNHMYWTIKPPPITVNRYLQGYGLDQGGIRAIIKNNHYTFFNVTYLEIIPWYLRVYVHTLTVTSNTKRIYPNRIVFQPALDREKPYHLEIGLTLEPYSRVEVFFAFERAFLVWTEYPPDPHLGFYIGAASLTTRVPSQGLANFTGDLSASENLELALLHRGDKTRYLVLFTEILLVTLPTPDFSMPYNVICFVCTALALAFGPIHNITTKNLVLQDKTQKKGFIYKILQKLKGVSTRKAKKE</sequence>
<dbReference type="Proteomes" id="UP000594260">
    <property type="component" value="Unplaced"/>
</dbReference>
<protein>
    <recommendedName>
        <fullName evidence="4">GPI transamidase component PIG-T</fullName>
    </recommendedName>
</protein>
<dbReference type="Pfam" id="PF04113">
    <property type="entry name" value="Gpi16"/>
    <property type="match status" value="1"/>
</dbReference>
<name>A0A7M7JX76_VARDE</name>
<evidence type="ECO:0000256" key="1">
    <source>
        <dbReference type="SAM" id="SignalP"/>
    </source>
</evidence>
<dbReference type="GO" id="GO:0042765">
    <property type="term" value="C:GPI-anchor transamidase complex"/>
    <property type="evidence" value="ECO:0007669"/>
    <property type="project" value="InterPro"/>
</dbReference>
<evidence type="ECO:0000313" key="2">
    <source>
        <dbReference type="EnsemblMetazoa" id="XP_022652426"/>
    </source>
</evidence>
<dbReference type="OrthoDB" id="331263at2759"/>
<feature type="signal peptide" evidence="1">
    <location>
        <begin position="1"/>
        <end position="16"/>
    </location>
</feature>
<reference evidence="2" key="1">
    <citation type="submission" date="2021-01" db="UniProtKB">
        <authorList>
            <consortium name="EnsemblMetazoa"/>
        </authorList>
    </citation>
    <scope>IDENTIFICATION</scope>
</reference>
<proteinExistence type="predicted"/>
<dbReference type="PANTHER" id="PTHR12959">
    <property type="entry name" value="GPI TRANSAMIDASE COMPONENT PIG-T-RELATED"/>
    <property type="match status" value="1"/>
</dbReference>
<dbReference type="KEGG" id="vde:111246686"/>
<dbReference type="EnsemblMetazoa" id="XM_022796691">
    <property type="protein sequence ID" value="XP_022652426"/>
    <property type="gene ID" value="LOC111246686"/>
</dbReference>
<dbReference type="InParanoid" id="A0A7M7JX76"/>
<dbReference type="EnsemblMetazoa" id="XM_022796692">
    <property type="protein sequence ID" value="XP_022652427"/>
    <property type="gene ID" value="LOC111246686"/>
</dbReference>
<evidence type="ECO:0000313" key="3">
    <source>
        <dbReference type="Proteomes" id="UP000594260"/>
    </source>
</evidence>
<dbReference type="PANTHER" id="PTHR12959:SF11">
    <property type="entry name" value="GPI TRANSAMIDASE COMPONENT PIG-T"/>
    <property type="match status" value="1"/>
</dbReference>
<organism evidence="2 3">
    <name type="scientific">Varroa destructor</name>
    <name type="common">Honeybee mite</name>
    <dbReference type="NCBI Taxonomy" id="109461"/>
    <lineage>
        <taxon>Eukaryota</taxon>
        <taxon>Metazoa</taxon>
        <taxon>Ecdysozoa</taxon>
        <taxon>Arthropoda</taxon>
        <taxon>Chelicerata</taxon>
        <taxon>Arachnida</taxon>
        <taxon>Acari</taxon>
        <taxon>Parasitiformes</taxon>
        <taxon>Mesostigmata</taxon>
        <taxon>Gamasina</taxon>
        <taxon>Dermanyssoidea</taxon>
        <taxon>Varroidae</taxon>
        <taxon>Varroa</taxon>
    </lineage>
</organism>
<keyword evidence="1" id="KW-0732">Signal</keyword>
<keyword evidence="3" id="KW-1185">Reference proteome</keyword>
<dbReference type="RefSeq" id="XP_022652426.1">
    <property type="nucleotide sequence ID" value="XM_022796691.1"/>
</dbReference>
<evidence type="ECO:0008006" key="4">
    <source>
        <dbReference type="Google" id="ProtNLM"/>
    </source>
</evidence>
<dbReference type="RefSeq" id="XP_022652427.1">
    <property type="nucleotide sequence ID" value="XM_022796692.1"/>
</dbReference>
<feature type="chain" id="PRO_5036207254" description="GPI transamidase component PIG-T" evidence="1">
    <location>
        <begin position="17"/>
        <end position="570"/>
    </location>
</feature>
<dbReference type="AlphaFoldDB" id="A0A7M7JX76"/>
<dbReference type="GeneID" id="111246686"/>
<dbReference type="InterPro" id="IPR007245">
    <property type="entry name" value="PIG-T"/>
</dbReference>